<dbReference type="RefSeq" id="WP_202243531.1">
    <property type="nucleotide sequence ID" value="NZ_JAESIY010000003.1"/>
</dbReference>
<dbReference type="InterPro" id="IPR008969">
    <property type="entry name" value="CarboxyPept-like_regulatory"/>
</dbReference>
<name>A0A937JXW1_9BACT</name>
<dbReference type="Proteomes" id="UP000659388">
    <property type="component" value="Unassembled WGS sequence"/>
</dbReference>
<organism evidence="1 2">
    <name type="scientific">Fulvivirga sediminis</name>
    <dbReference type="NCBI Taxonomy" id="2803949"/>
    <lineage>
        <taxon>Bacteria</taxon>
        <taxon>Pseudomonadati</taxon>
        <taxon>Bacteroidota</taxon>
        <taxon>Cytophagia</taxon>
        <taxon>Cytophagales</taxon>
        <taxon>Fulvivirgaceae</taxon>
        <taxon>Fulvivirga</taxon>
    </lineage>
</organism>
<dbReference type="SUPFAM" id="SSF49464">
    <property type="entry name" value="Carboxypeptidase regulatory domain-like"/>
    <property type="match status" value="1"/>
</dbReference>
<sequence>MISSFAVSHKNSYPKAADLSDGSRICLAKTEFMSISGIVISGNGIPLGHASILSPDHDQVTSTSLTGQFSITAPVNGLLEVSCQGHKTMTVTINHSSFLLIMLQPDGL</sequence>
<evidence type="ECO:0000313" key="2">
    <source>
        <dbReference type="Proteomes" id="UP000659388"/>
    </source>
</evidence>
<dbReference type="EMBL" id="JAESIY010000003">
    <property type="protein sequence ID" value="MBL3655853.1"/>
    <property type="molecule type" value="Genomic_DNA"/>
</dbReference>
<keyword evidence="2" id="KW-1185">Reference proteome</keyword>
<accession>A0A937JXW1</accession>
<comment type="caution">
    <text evidence="1">The sequence shown here is derived from an EMBL/GenBank/DDBJ whole genome shotgun (WGS) entry which is preliminary data.</text>
</comment>
<dbReference type="AlphaFoldDB" id="A0A937JXW1"/>
<evidence type="ECO:0000313" key="1">
    <source>
        <dbReference type="EMBL" id="MBL3655853.1"/>
    </source>
</evidence>
<gene>
    <name evidence="1" type="ORF">JL102_06910</name>
</gene>
<reference evidence="1" key="1">
    <citation type="submission" date="2021-01" db="EMBL/GenBank/DDBJ databases">
        <title>Fulvivirga kasyanovii gen. nov., sp nov., a novel member of the phylum Bacteroidetes isolated from seawater in a mussel farm.</title>
        <authorList>
            <person name="Zhao L.-H."/>
            <person name="Wang Z.-J."/>
        </authorList>
    </citation>
    <scope>NUCLEOTIDE SEQUENCE</scope>
    <source>
        <strain evidence="1">2943</strain>
    </source>
</reference>
<proteinExistence type="predicted"/>
<protein>
    <submittedName>
        <fullName evidence="1">Uncharacterized protein</fullName>
    </submittedName>
</protein>